<feature type="compositionally biased region" description="Low complexity" evidence="1">
    <location>
        <begin position="260"/>
        <end position="292"/>
    </location>
</feature>
<feature type="compositionally biased region" description="Low complexity" evidence="1">
    <location>
        <begin position="513"/>
        <end position="540"/>
    </location>
</feature>
<comment type="caution">
    <text evidence="2">The sequence shown here is derived from an EMBL/GenBank/DDBJ whole genome shotgun (WGS) entry which is preliminary data.</text>
</comment>
<gene>
    <name evidence="2" type="ORF">F5X68DRAFT_218289</name>
</gene>
<feature type="compositionally biased region" description="Low complexity" evidence="1">
    <location>
        <begin position="181"/>
        <end position="204"/>
    </location>
</feature>
<keyword evidence="3" id="KW-1185">Reference proteome</keyword>
<accession>A0A9P9A640</accession>
<feature type="region of interest" description="Disordered" evidence="1">
    <location>
        <begin position="1"/>
        <end position="476"/>
    </location>
</feature>
<dbReference type="Proteomes" id="UP000770015">
    <property type="component" value="Unassembled WGS sequence"/>
</dbReference>
<feature type="compositionally biased region" description="Basic and acidic residues" evidence="1">
    <location>
        <begin position="55"/>
        <end position="68"/>
    </location>
</feature>
<evidence type="ECO:0000313" key="2">
    <source>
        <dbReference type="EMBL" id="KAH6663324.1"/>
    </source>
</evidence>
<feature type="compositionally biased region" description="Basic and acidic residues" evidence="1">
    <location>
        <begin position="573"/>
        <end position="584"/>
    </location>
</feature>
<feature type="compositionally biased region" description="Basic and acidic residues" evidence="1">
    <location>
        <begin position="385"/>
        <end position="399"/>
    </location>
</feature>
<organism evidence="2 3">
    <name type="scientific">Plectosphaerella plurivora</name>
    <dbReference type="NCBI Taxonomy" id="936078"/>
    <lineage>
        <taxon>Eukaryota</taxon>
        <taxon>Fungi</taxon>
        <taxon>Dikarya</taxon>
        <taxon>Ascomycota</taxon>
        <taxon>Pezizomycotina</taxon>
        <taxon>Sordariomycetes</taxon>
        <taxon>Hypocreomycetidae</taxon>
        <taxon>Glomerellales</taxon>
        <taxon>Plectosphaerellaceae</taxon>
        <taxon>Plectosphaerella</taxon>
    </lineage>
</organism>
<protein>
    <submittedName>
        <fullName evidence="2">Uncharacterized protein</fullName>
    </submittedName>
</protein>
<evidence type="ECO:0000313" key="3">
    <source>
        <dbReference type="Proteomes" id="UP000770015"/>
    </source>
</evidence>
<proteinExistence type="predicted"/>
<name>A0A9P9A640_9PEZI</name>
<dbReference type="EMBL" id="JAGSXJ010000043">
    <property type="protein sequence ID" value="KAH6663324.1"/>
    <property type="molecule type" value="Genomic_DNA"/>
</dbReference>
<feature type="compositionally biased region" description="Acidic residues" evidence="1">
    <location>
        <begin position="555"/>
        <end position="569"/>
    </location>
</feature>
<feature type="region of interest" description="Disordered" evidence="1">
    <location>
        <begin position="497"/>
        <end position="611"/>
    </location>
</feature>
<dbReference type="AlphaFoldDB" id="A0A9P9A640"/>
<evidence type="ECO:0000256" key="1">
    <source>
        <dbReference type="SAM" id="MobiDB-lite"/>
    </source>
</evidence>
<feature type="compositionally biased region" description="Acidic residues" evidence="1">
    <location>
        <begin position="597"/>
        <end position="606"/>
    </location>
</feature>
<sequence length="658" mass="68387">MSQVKNLRAMFEQKQDGSPPEKGSDRGRSPAGSAGTATPPPRPLSKVRTNFVAVVEKDGRVGLRRDPSSDSIPTNRSLSQRRLSVNTEEGSASVVSDRTSNMAYTETIPESPRQPEHPATPKANGFGKGFGNGHLLGALSDRPSLNPDKHIDLETPTPKLLPGDPTTDVPSGPPLTPAKNAPTSKLAPTPKAAKATATSQEAAKPTNTKRTIDKPNPVLTKPTSKPPAKSPSLPKTPTNLPKPAAHATPKAQPVKKATEKPAAPKAATSTAAKPAATKNVATAAVKKATPAPVSIPSSGSTGFVKPKPKSPTRPVNLPSSLMAGTASSQSKTRNDSLAPKAALGRSPSRASVSTNGAAPAKTIRRQRSSINAHSRPSLGPPPKKTAQDHPVTKKERDVDEGFLARMARPTVSSASKVSDKAPVTPPRKAPTRADSRSTSTRRPGAASALAVTGSPGSKKKSTSIMGGAQEPAEVSKIEQAEVEEAVRNATVIPEVTEPQLVVEEPEEIKESVPEPVLEAHAPVEAEPAVAEPEVSETAAPGPEITDAPAAPAEPVVEDSTADQFAEEPAVEVAQKEEPAKETAKEPVAIPEDSPTAADEETLSVDESDNKELKMDAAPLADTDSLAAPANGKVIDEPVSNHEETAKVAAVEEEIKVPE</sequence>
<feature type="compositionally biased region" description="Polar residues" evidence="1">
    <location>
        <begin position="69"/>
        <end position="104"/>
    </location>
</feature>
<dbReference type="OrthoDB" id="3600083at2759"/>
<reference evidence="2" key="1">
    <citation type="journal article" date="2021" name="Nat. Commun.">
        <title>Genetic determinants of endophytism in the Arabidopsis root mycobiome.</title>
        <authorList>
            <person name="Mesny F."/>
            <person name="Miyauchi S."/>
            <person name="Thiergart T."/>
            <person name="Pickel B."/>
            <person name="Atanasova L."/>
            <person name="Karlsson M."/>
            <person name="Huettel B."/>
            <person name="Barry K.W."/>
            <person name="Haridas S."/>
            <person name="Chen C."/>
            <person name="Bauer D."/>
            <person name="Andreopoulos W."/>
            <person name="Pangilinan J."/>
            <person name="LaButti K."/>
            <person name="Riley R."/>
            <person name="Lipzen A."/>
            <person name="Clum A."/>
            <person name="Drula E."/>
            <person name="Henrissat B."/>
            <person name="Kohler A."/>
            <person name="Grigoriev I.V."/>
            <person name="Martin F.M."/>
            <person name="Hacquard S."/>
        </authorList>
    </citation>
    <scope>NUCLEOTIDE SEQUENCE</scope>
    <source>
        <strain evidence="2">MPI-SDFR-AT-0117</strain>
    </source>
</reference>